<feature type="transmembrane region" description="Helical" evidence="2">
    <location>
        <begin position="113"/>
        <end position="136"/>
    </location>
</feature>
<keyword evidence="5" id="KW-1185">Reference proteome</keyword>
<evidence type="ECO:0000313" key="4">
    <source>
        <dbReference type="EMBL" id="GAB1219151.1"/>
    </source>
</evidence>
<dbReference type="InterPro" id="IPR002921">
    <property type="entry name" value="Fungal_lipase-type"/>
</dbReference>
<evidence type="ECO:0000313" key="5">
    <source>
        <dbReference type="Proteomes" id="UP001628156"/>
    </source>
</evidence>
<organism evidence="4 5">
    <name type="scientific">Entamoeba nuttalli</name>
    <dbReference type="NCBI Taxonomy" id="412467"/>
    <lineage>
        <taxon>Eukaryota</taxon>
        <taxon>Amoebozoa</taxon>
        <taxon>Evosea</taxon>
        <taxon>Archamoebae</taxon>
        <taxon>Mastigamoebida</taxon>
        <taxon>Entamoebidae</taxon>
        <taxon>Entamoeba</taxon>
    </lineage>
</organism>
<comment type="caution">
    <text evidence="4">The sequence shown here is derived from an EMBL/GenBank/DDBJ whole genome shotgun (WGS) entry which is preliminary data.</text>
</comment>
<dbReference type="InterPro" id="IPR029058">
    <property type="entry name" value="AB_hydrolase_fold"/>
</dbReference>
<gene>
    <name evidence="4" type="ORF">ENUP19_0015G0010</name>
</gene>
<evidence type="ECO:0000259" key="3">
    <source>
        <dbReference type="Pfam" id="PF01764"/>
    </source>
</evidence>
<feature type="compositionally biased region" description="Basic and acidic residues" evidence="1">
    <location>
        <begin position="1"/>
        <end position="17"/>
    </location>
</feature>
<feature type="compositionally biased region" description="Basic and acidic residues" evidence="1">
    <location>
        <begin position="411"/>
        <end position="423"/>
    </location>
</feature>
<feature type="region of interest" description="Disordered" evidence="1">
    <location>
        <begin position="1"/>
        <end position="35"/>
    </location>
</feature>
<protein>
    <recommendedName>
        <fullName evidence="3">Fungal lipase-type domain-containing protein</fullName>
    </recommendedName>
</protein>
<dbReference type="Gene3D" id="3.40.50.1820">
    <property type="entry name" value="alpha/beta hydrolase"/>
    <property type="match status" value="1"/>
</dbReference>
<dbReference type="Proteomes" id="UP001628156">
    <property type="component" value="Unassembled WGS sequence"/>
</dbReference>
<dbReference type="Pfam" id="PF01764">
    <property type="entry name" value="Lipase_3"/>
    <property type="match status" value="1"/>
</dbReference>
<feature type="transmembrane region" description="Helical" evidence="2">
    <location>
        <begin position="439"/>
        <end position="461"/>
    </location>
</feature>
<feature type="transmembrane region" description="Helical" evidence="2">
    <location>
        <begin position="325"/>
        <end position="344"/>
    </location>
</feature>
<dbReference type="InterPro" id="IPR051218">
    <property type="entry name" value="Sec_MonoDiacylglyc_Lipase"/>
</dbReference>
<dbReference type="SUPFAM" id="SSF53474">
    <property type="entry name" value="alpha/beta-Hydrolases"/>
    <property type="match status" value="1"/>
</dbReference>
<feature type="compositionally biased region" description="Polar residues" evidence="1">
    <location>
        <begin position="18"/>
        <end position="33"/>
    </location>
</feature>
<proteinExistence type="predicted"/>
<feature type="domain" description="Fungal lipase-type" evidence="3">
    <location>
        <begin position="600"/>
        <end position="708"/>
    </location>
</feature>
<feature type="transmembrane region" description="Helical" evidence="2">
    <location>
        <begin position="239"/>
        <end position="262"/>
    </location>
</feature>
<feature type="transmembrane region" description="Helical" evidence="2">
    <location>
        <begin position="204"/>
        <end position="227"/>
    </location>
</feature>
<dbReference type="PANTHER" id="PTHR45856:SF11">
    <property type="entry name" value="FUNGAL LIPASE-LIKE DOMAIN-CONTAINING PROTEIN"/>
    <property type="match status" value="1"/>
</dbReference>
<sequence length="813" mass="92820">MGGSQSRDKELTKEKTDSQQQETHPNIEMTESQENSKRQKKECGYYIKKECGKIVLKICSGFISLISAISLACQFQLLFFTNVILVGIFILFIISTGHLILDSITSFRYKIAYLYVIVYGSSLLITFIYCFILFSIEYLSRSYRYLFGDEKSNDNEPKTRYYRSKKYRYFSGDEKSNDSKSKTFDNKFFKICCPKNCKRILECIVHHTGIIVLFFGVIAGLIAGLCITKKHGEPSVLTYMGYSYLLIGLIYIGLVFFIISIIDYVCKLYYNIKNCSSKSEDEKIDIWIKALFYLFPLSIINRFIDYCFSFCCKKRHEEFRLGFQLCEVVFKVIFFIGFFITFYFANKHSCNNNGNIGYYVLIFIISLISGAIPSIRALSKKPKDDEDEYYDGTITYSDTESIETENDEETENPKKESNEETEDNWHNVLKDSCGFNVKFSFALLILMVSLIVAIIIGLIVLKGKTNHSDSSSSTPKKSMFEEENEYISFRARMKEIYEGISYDDEINKGMYYRTENNDQNKVYEHSHLCETDSYGITPFEYACLSNLAYAKNEQDTEYANIKGYLEGKGWAINIYEKKKGDNKEDPVLHYLIAKKKDITVIGFRGSYEFSDWIYDFKLFTESALPSLSVSIFPVFTNQALLKLSYILSLFGSNAFPISGYDLVDTAKEVVESEMKKDVKDEMSKASNKPYIVTGHSLGGGIANIVGSELGIVSFGISPPGTYLGAKARGLKKKDIRLFARAVIPDRDPIASLGVDGGLQMPIPCYERGFGCHYIDNSVCMIGALCRYNGIQNIKNKCSKKWDDWKVGFDVKVN</sequence>
<keyword evidence="2" id="KW-1133">Transmembrane helix</keyword>
<evidence type="ECO:0000256" key="1">
    <source>
        <dbReference type="SAM" id="MobiDB-lite"/>
    </source>
</evidence>
<evidence type="ECO:0000256" key="2">
    <source>
        <dbReference type="SAM" id="Phobius"/>
    </source>
</evidence>
<dbReference type="PANTHER" id="PTHR45856">
    <property type="entry name" value="ALPHA/BETA-HYDROLASES SUPERFAMILY PROTEIN"/>
    <property type="match status" value="1"/>
</dbReference>
<feature type="region of interest" description="Disordered" evidence="1">
    <location>
        <begin position="400"/>
        <end position="423"/>
    </location>
</feature>
<feature type="compositionally biased region" description="Acidic residues" evidence="1">
    <location>
        <begin position="400"/>
        <end position="410"/>
    </location>
</feature>
<reference evidence="4 5" key="1">
    <citation type="journal article" date="2019" name="PLoS Negl. Trop. Dis.">
        <title>Whole genome sequencing of Entamoeba nuttalli reveals mammalian host-related molecular signatures and a novel octapeptide-repeat surface protein.</title>
        <authorList>
            <person name="Tanaka M."/>
            <person name="Makiuchi T."/>
            <person name="Komiyama T."/>
            <person name="Shiina T."/>
            <person name="Osaki K."/>
            <person name="Tachibana H."/>
        </authorList>
    </citation>
    <scope>NUCLEOTIDE SEQUENCE [LARGE SCALE GENOMIC DNA]</scope>
    <source>
        <strain evidence="4 5">P19-061405</strain>
    </source>
</reference>
<dbReference type="EMBL" id="BAAFRS010000015">
    <property type="protein sequence ID" value="GAB1219151.1"/>
    <property type="molecule type" value="Genomic_DNA"/>
</dbReference>
<feature type="transmembrane region" description="Helical" evidence="2">
    <location>
        <begin position="356"/>
        <end position="375"/>
    </location>
</feature>
<name>A0ABQ0D8I1_9EUKA</name>
<keyword evidence="2" id="KW-0812">Transmembrane</keyword>
<accession>A0ABQ0D8I1</accession>
<feature type="transmembrane region" description="Helical" evidence="2">
    <location>
        <begin position="78"/>
        <end position="101"/>
    </location>
</feature>
<keyword evidence="2" id="KW-0472">Membrane</keyword>